<reference evidence="1 2" key="1">
    <citation type="journal article" date="2015" name="Nature">
        <title>rRNA introns, odd ribosomes, and small enigmatic genomes across a large radiation of phyla.</title>
        <authorList>
            <person name="Brown C.T."/>
            <person name="Hug L.A."/>
            <person name="Thomas B.C."/>
            <person name="Sharon I."/>
            <person name="Castelle C.J."/>
            <person name="Singh A."/>
            <person name="Wilkins M.J."/>
            <person name="Williams K.H."/>
            <person name="Banfield J.F."/>
        </authorList>
    </citation>
    <scope>NUCLEOTIDE SEQUENCE [LARGE SCALE GENOMIC DNA]</scope>
</reference>
<evidence type="ECO:0000313" key="2">
    <source>
        <dbReference type="Proteomes" id="UP000034727"/>
    </source>
</evidence>
<dbReference type="EMBL" id="LCLJ01000021">
    <property type="protein sequence ID" value="KKU14547.1"/>
    <property type="molecule type" value="Genomic_DNA"/>
</dbReference>
<name>A0A0G1N2J4_9BACT</name>
<accession>A0A0G1N2J4</accession>
<comment type="caution">
    <text evidence="1">The sequence shown here is derived from an EMBL/GenBank/DDBJ whole genome shotgun (WGS) entry which is preliminary data.</text>
</comment>
<protein>
    <submittedName>
        <fullName evidence="1">Uncharacterized protein</fullName>
    </submittedName>
</protein>
<proteinExistence type="predicted"/>
<organism evidence="1 2">
    <name type="scientific">Candidatus Jorgensenbacteria bacterium GW2011_GWA2_45_9</name>
    <dbReference type="NCBI Taxonomy" id="1618663"/>
    <lineage>
        <taxon>Bacteria</taxon>
        <taxon>Candidatus Joergenseniibacteriota</taxon>
    </lineage>
</organism>
<dbReference type="Proteomes" id="UP000034727">
    <property type="component" value="Unassembled WGS sequence"/>
</dbReference>
<evidence type="ECO:0000313" key="1">
    <source>
        <dbReference type="EMBL" id="KKU14547.1"/>
    </source>
</evidence>
<gene>
    <name evidence="1" type="ORF">UX22_C0021G0007</name>
</gene>
<sequence length="419" mass="48517">MKTACEYLSEILDAEPRTFLSLDKRMREACPNGAQALENVAEMNRKRAESALHKINSGEMELTHVRAALRNTILLHEKQFISILSKTAGNSDFERAANLARRISSAKSGFFLKINKAEEILRANPPTALLDFLGYASVDKLMANEDIAEILSALRFIEPQEWMLKTFDTAYSSISPDYFEERDIELKVLSEKWTDVGRKFTEKKHHNVSHLKEFGIIFLNPVKMNVPGKFIRDFALILHYFHEIEFYSKLFKKYAGQIDFAGKLKSLLRGDVSESENTAPGEWLIVQRYLWKENSKDHRLHLPRVNPEALHWTRGERDFAAFALEFDDFDAELWHDLDWVGEVFKDADGTKKIVSFGLEDNVMSFVSFMEGRNEFFNYHQREAMWTKIFSEYVGGEQEMERMLLDNFGEGKVCFLKTSD</sequence>
<dbReference type="AlphaFoldDB" id="A0A0G1N2J4"/>